<evidence type="ECO:0000256" key="6">
    <source>
        <dbReference type="ARBA" id="ARBA00023295"/>
    </source>
</evidence>
<keyword evidence="14" id="KW-1185">Reference proteome</keyword>
<evidence type="ECO:0000256" key="2">
    <source>
        <dbReference type="ARBA" id="ARBA00022729"/>
    </source>
</evidence>
<feature type="chain" id="PRO_5018598517" evidence="9">
    <location>
        <begin position="31"/>
        <end position="570"/>
    </location>
</feature>
<dbReference type="SUPFAM" id="SSF81296">
    <property type="entry name" value="E set domains"/>
    <property type="match status" value="1"/>
</dbReference>
<evidence type="ECO:0000256" key="4">
    <source>
        <dbReference type="ARBA" id="ARBA00023001"/>
    </source>
</evidence>
<dbReference type="PANTHER" id="PTHR31297:SF41">
    <property type="entry name" value="ENDOGLUCANASE, PUTATIVE (AFU_ORTHOLOGUE AFUA_5G01830)-RELATED"/>
    <property type="match status" value="1"/>
</dbReference>
<organism evidence="13 14">
    <name type="scientific">Clostridium manihotivorum</name>
    <dbReference type="NCBI Taxonomy" id="2320868"/>
    <lineage>
        <taxon>Bacteria</taxon>
        <taxon>Bacillati</taxon>
        <taxon>Bacillota</taxon>
        <taxon>Clostridia</taxon>
        <taxon>Eubacteriales</taxon>
        <taxon>Clostridiaceae</taxon>
        <taxon>Clostridium</taxon>
    </lineage>
</organism>
<evidence type="ECO:0000259" key="10">
    <source>
        <dbReference type="Pfam" id="PF00150"/>
    </source>
</evidence>
<proteinExistence type="inferred from homology"/>
<feature type="domain" description="Glycoside hydrolase family 5" evidence="10">
    <location>
        <begin position="65"/>
        <end position="349"/>
    </location>
</feature>
<evidence type="ECO:0000256" key="7">
    <source>
        <dbReference type="ARBA" id="ARBA00023326"/>
    </source>
</evidence>
<feature type="domain" description="Endoglucanase B carbohydrate binding" evidence="12">
    <location>
        <begin position="468"/>
        <end position="568"/>
    </location>
</feature>
<dbReference type="InterPro" id="IPR001547">
    <property type="entry name" value="Glyco_hydro_5"/>
</dbReference>
<dbReference type="Gene3D" id="3.20.20.80">
    <property type="entry name" value="Glycosidases"/>
    <property type="match status" value="1"/>
</dbReference>
<dbReference type="GO" id="GO:0008422">
    <property type="term" value="F:beta-glucosidase activity"/>
    <property type="evidence" value="ECO:0007669"/>
    <property type="project" value="TreeGrafter"/>
</dbReference>
<dbReference type="InterPro" id="IPR013783">
    <property type="entry name" value="Ig-like_fold"/>
</dbReference>
<evidence type="ECO:0000259" key="12">
    <source>
        <dbReference type="Pfam" id="PF18448"/>
    </source>
</evidence>
<keyword evidence="6 8" id="KW-0326">Glycosidase</keyword>
<dbReference type="Gene3D" id="2.60.40.10">
    <property type="entry name" value="Immunoglobulins"/>
    <property type="match status" value="1"/>
</dbReference>
<comment type="similarity">
    <text evidence="1 8">Belongs to the glycosyl hydrolase 5 (cellulase A) family.</text>
</comment>
<feature type="domain" description="Carbohydrate binding X2" evidence="11">
    <location>
        <begin position="378"/>
        <end position="463"/>
    </location>
</feature>
<evidence type="ECO:0000259" key="11">
    <source>
        <dbReference type="Pfam" id="PF03442"/>
    </source>
</evidence>
<dbReference type="GO" id="GO:0005576">
    <property type="term" value="C:extracellular region"/>
    <property type="evidence" value="ECO:0007669"/>
    <property type="project" value="TreeGrafter"/>
</dbReference>
<keyword evidence="7" id="KW-0624">Polysaccharide degradation</keyword>
<gene>
    <name evidence="13" type="ORF">C1I91_01745</name>
</gene>
<dbReference type="InterPro" id="IPR014756">
    <property type="entry name" value="Ig_E-set"/>
</dbReference>
<dbReference type="Pfam" id="PF03442">
    <property type="entry name" value="CBM_X2"/>
    <property type="match status" value="1"/>
</dbReference>
<evidence type="ECO:0000256" key="5">
    <source>
        <dbReference type="ARBA" id="ARBA00023277"/>
    </source>
</evidence>
<sequence>MKKTKRLLMIFTACAIAFSTGLAKTEPVKAATVKCNTKTISQKYSEAMEPGWNLGNSFDSVGSAGETSWGNPVVTKKLIKEVKKQGFKSIRIPFTAFGRVGAAPNYTIDKTFLNRYTEVVDWALDEGLYVMVNLHHDSWEWANYINADDDNGVSMAEYKAVWTQLADNFKKYPSKLCFESINEPSFKNHSGDVSTEVQMQRLAAVNTEFRNIVRNSGGKNSTRMLVLPTLNTNNSDDRCESLYNTISGFKDPNIMATFHYYGYWPFSVNIAGTTTFDSTTVSDLTSSFNRAYNHFTAKGIGVVTGEYGLLAFDSSSSAIEHGELLKYFEYINYYAKSKGISLMLWDNGNLFSRTNYSWSDPALYNMLKSSWKERSSYSQSDMVFVKAEDSSKDITMNLTLNGNTLKAIYNGKDKLSLGKDYTYSNGAVTLKGSYVSKFINGSYGTKTTLTLKFSKGEPWNVNINYYKTPELSQATGTTSNFNIPVAFNGSKLSTLEAVYADGSGAGPQGWTTYKQYTDAFVPNYSTNLLTLTPNFFNSCNDGVITLKLHFQSGEVLQYNITKNGTTVKSN</sequence>
<dbReference type="InterPro" id="IPR050386">
    <property type="entry name" value="Glycosyl_hydrolase_5"/>
</dbReference>
<dbReference type="AlphaFoldDB" id="A0A3R5QRC8"/>
<dbReference type="InterPro" id="IPR017853">
    <property type="entry name" value="GH"/>
</dbReference>
<dbReference type="GO" id="GO:0030245">
    <property type="term" value="P:cellulose catabolic process"/>
    <property type="evidence" value="ECO:0007669"/>
    <property type="project" value="UniProtKB-KW"/>
</dbReference>
<keyword evidence="2 9" id="KW-0732">Signal</keyword>
<reference evidence="13 14" key="1">
    <citation type="submission" date="2018-01" db="EMBL/GenBank/DDBJ databases">
        <title>Genome Sequencing and Assembly of Anaerobacter polyendosporus strain CT4.</title>
        <authorList>
            <person name="Tachaapaikoon C."/>
            <person name="Sutheeworapong S."/>
            <person name="Jenjaroenpun P."/>
            <person name="Wongsurawat T."/>
            <person name="Nookeaw I."/>
            <person name="Cheawchanlertfa P."/>
            <person name="Kosugi A."/>
            <person name="Cheevadhanarak S."/>
            <person name="Ratanakhanokchai K."/>
        </authorList>
    </citation>
    <scope>NUCLEOTIDE SEQUENCE [LARGE SCALE GENOMIC DNA]</scope>
    <source>
        <strain evidence="13 14">CT4</strain>
    </source>
</reference>
<protein>
    <submittedName>
        <fullName evidence="13">Cellulase</fullName>
    </submittedName>
</protein>
<dbReference type="OrthoDB" id="9800955at2"/>
<dbReference type="Pfam" id="PF18448">
    <property type="entry name" value="CBM46"/>
    <property type="match status" value="1"/>
</dbReference>
<dbReference type="EMBL" id="CP025746">
    <property type="protein sequence ID" value="QAA30491.1"/>
    <property type="molecule type" value="Genomic_DNA"/>
</dbReference>
<dbReference type="SUPFAM" id="SSF51445">
    <property type="entry name" value="(Trans)glycosidases"/>
    <property type="match status" value="1"/>
</dbReference>
<dbReference type="RefSeq" id="WP_128210943.1">
    <property type="nucleotide sequence ID" value="NZ_CP025746.1"/>
</dbReference>
<dbReference type="Pfam" id="PF00150">
    <property type="entry name" value="Cellulase"/>
    <property type="match status" value="1"/>
</dbReference>
<dbReference type="InterPro" id="IPR005102">
    <property type="entry name" value="Carbo-bd_X2"/>
</dbReference>
<dbReference type="PANTHER" id="PTHR31297">
    <property type="entry name" value="GLUCAN ENDO-1,6-BETA-GLUCOSIDASE B"/>
    <property type="match status" value="1"/>
</dbReference>
<evidence type="ECO:0000256" key="1">
    <source>
        <dbReference type="ARBA" id="ARBA00005641"/>
    </source>
</evidence>
<evidence type="ECO:0000256" key="3">
    <source>
        <dbReference type="ARBA" id="ARBA00022801"/>
    </source>
</evidence>
<evidence type="ECO:0000256" key="9">
    <source>
        <dbReference type="SAM" id="SignalP"/>
    </source>
</evidence>
<evidence type="ECO:0000313" key="14">
    <source>
        <dbReference type="Proteomes" id="UP000286268"/>
    </source>
</evidence>
<keyword evidence="3 8" id="KW-0378">Hydrolase</keyword>
<name>A0A3R5QRC8_9CLOT</name>
<dbReference type="GO" id="GO:0009986">
    <property type="term" value="C:cell surface"/>
    <property type="evidence" value="ECO:0007669"/>
    <property type="project" value="TreeGrafter"/>
</dbReference>
<feature type="signal peptide" evidence="9">
    <location>
        <begin position="1"/>
        <end position="30"/>
    </location>
</feature>
<keyword evidence="4" id="KW-0136">Cellulose degradation</keyword>
<evidence type="ECO:0000313" key="13">
    <source>
        <dbReference type="EMBL" id="QAA30491.1"/>
    </source>
</evidence>
<dbReference type="KEGG" id="cmah:C1I91_01745"/>
<keyword evidence="5" id="KW-0119">Carbohydrate metabolism</keyword>
<evidence type="ECO:0000256" key="8">
    <source>
        <dbReference type="RuleBase" id="RU361153"/>
    </source>
</evidence>
<dbReference type="InterPro" id="IPR040946">
    <property type="entry name" value="CBM46"/>
</dbReference>
<dbReference type="InterPro" id="IPR016282">
    <property type="entry name" value="Glyco_hydro_5_endoGlcnase_B"/>
</dbReference>
<accession>A0A3R5QRC8</accession>
<dbReference type="PIRSF" id="PIRSF001043">
    <property type="entry name" value="Endoglucanase_B"/>
    <property type="match status" value="1"/>
</dbReference>
<dbReference type="Proteomes" id="UP000286268">
    <property type="component" value="Chromosome"/>
</dbReference>